<comment type="caution">
    <text evidence="3">The sequence shown here is derived from an EMBL/GenBank/DDBJ whole genome shotgun (WGS) entry which is preliminary data.</text>
</comment>
<proteinExistence type="inferred from homology"/>
<dbReference type="PRINTS" id="PR00081">
    <property type="entry name" value="GDHRDH"/>
</dbReference>
<dbReference type="Gene3D" id="3.40.50.720">
    <property type="entry name" value="NAD(P)-binding Rossmann-like Domain"/>
    <property type="match status" value="1"/>
</dbReference>
<evidence type="ECO:0000313" key="4">
    <source>
        <dbReference type="Proteomes" id="UP000247371"/>
    </source>
</evidence>
<dbReference type="Pfam" id="PF00106">
    <property type="entry name" value="adh_short"/>
    <property type="match status" value="1"/>
</dbReference>
<dbReference type="EMBL" id="NKUB01000015">
    <property type="protein sequence ID" value="PYD69092.1"/>
    <property type="molecule type" value="Genomic_DNA"/>
</dbReference>
<comment type="similarity">
    <text evidence="1">Belongs to the short-chain dehydrogenases/reductases (SDR) family.</text>
</comment>
<protein>
    <submittedName>
        <fullName evidence="3">Short-chain dehydrogenase</fullName>
    </submittedName>
</protein>
<dbReference type="Proteomes" id="UP000247371">
    <property type="component" value="Unassembled WGS sequence"/>
</dbReference>
<gene>
    <name evidence="3" type="ORF">CFR76_11815</name>
</gene>
<dbReference type="GO" id="GO:0016491">
    <property type="term" value="F:oxidoreductase activity"/>
    <property type="evidence" value="ECO:0007669"/>
    <property type="project" value="UniProtKB-KW"/>
</dbReference>
<evidence type="ECO:0000256" key="1">
    <source>
        <dbReference type="ARBA" id="ARBA00006484"/>
    </source>
</evidence>
<accession>A0A2V4RNC8</accession>
<dbReference type="PANTHER" id="PTHR44196">
    <property type="entry name" value="DEHYDROGENASE/REDUCTASE SDR FAMILY MEMBER 7B"/>
    <property type="match status" value="1"/>
</dbReference>
<name>A0A2V4RNC8_9PROT</name>
<keyword evidence="2" id="KW-0560">Oxidoreductase</keyword>
<evidence type="ECO:0000256" key="2">
    <source>
        <dbReference type="ARBA" id="ARBA00023002"/>
    </source>
</evidence>
<dbReference type="GO" id="GO:0016020">
    <property type="term" value="C:membrane"/>
    <property type="evidence" value="ECO:0007669"/>
    <property type="project" value="TreeGrafter"/>
</dbReference>
<sequence length="232" mass="24733">MMMKTGRVVMISGANRGIGAALSARLQAQGWYVSAGVRNPDALKFEAPHLVCPFDASRPGAEQAWVEKTHAHYGRIDAVIANAGIMTQGSFLDVADEALEQMFQINVLSPVRLVRAAWPHLIAGSAGRVVIVSSLSGKRVKSAQSSAYAMTKHAAVALSHGIKRAGWEHGVRSTVVCPGFVATDMARSITSRDENSMTQAADIATLVSTVLDLPNTANLAELCISCQEEDLY</sequence>
<dbReference type="AlphaFoldDB" id="A0A2V4RNC8"/>
<dbReference type="InterPro" id="IPR036291">
    <property type="entry name" value="NAD(P)-bd_dom_sf"/>
</dbReference>
<dbReference type="SUPFAM" id="SSF51735">
    <property type="entry name" value="NAD(P)-binding Rossmann-fold domains"/>
    <property type="match status" value="1"/>
</dbReference>
<dbReference type="InterPro" id="IPR002347">
    <property type="entry name" value="SDR_fam"/>
</dbReference>
<reference evidence="3 4" key="1">
    <citation type="submission" date="2017-07" db="EMBL/GenBank/DDBJ databases">
        <title>A draft genome sequence of Komagataeibacter swingsii LMG 22125.</title>
        <authorList>
            <person name="Skraban J."/>
            <person name="Cleenwerck I."/>
            <person name="Vandamme P."/>
            <person name="Trcek J."/>
        </authorList>
    </citation>
    <scope>NUCLEOTIDE SEQUENCE [LARGE SCALE GENOMIC DNA]</scope>
    <source>
        <strain evidence="3 4">LMG 22125</strain>
    </source>
</reference>
<keyword evidence="4" id="KW-1185">Reference proteome</keyword>
<organism evidence="3 4">
    <name type="scientific">Komagataeibacter swingsii</name>
    <dbReference type="NCBI Taxonomy" id="215220"/>
    <lineage>
        <taxon>Bacteria</taxon>
        <taxon>Pseudomonadati</taxon>
        <taxon>Pseudomonadota</taxon>
        <taxon>Alphaproteobacteria</taxon>
        <taxon>Acetobacterales</taxon>
        <taxon>Acetobacteraceae</taxon>
        <taxon>Komagataeibacter</taxon>
    </lineage>
</organism>
<dbReference type="RefSeq" id="WP_110557238.1">
    <property type="nucleotide sequence ID" value="NZ_NKUB01000015.1"/>
</dbReference>
<dbReference type="PANTHER" id="PTHR44196:SF1">
    <property type="entry name" value="DEHYDROGENASE_REDUCTASE SDR FAMILY MEMBER 7B"/>
    <property type="match status" value="1"/>
</dbReference>
<evidence type="ECO:0000313" key="3">
    <source>
        <dbReference type="EMBL" id="PYD69092.1"/>
    </source>
</evidence>